<feature type="signal peptide" evidence="3">
    <location>
        <begin position="1"/>
        <end position="16"/>
    </location>
</feature>
<organism evidence="5 6">
    <name type="scientific">Danaus plexippus plexippus</name>
    <dbReference type="NCBI Taxonomy" id="278856"/>
    <lineage>
        <taxon>Eukaryota</taxon>
        <taxon>Metazoa</taxon>
        <taxon>Ecdysozoa</taxon>
        <taxon>Arthropoda</taxon>
        <taxon>Hexapoda</taxon>
        <taxon>Insecta</taxon>
        <taxon>Pterygota</taxon>
        <taxon>Neoptera</taxon>
        <taxon>Endopterygota</taxon>
        <taxon>Lepidoptera</taxon>
        <taxon>Glossata</taxon>
        <taxon>Ditrysia</taxon>
        <taxon>Papilionoidea</taxon>
        <taxon>Nymphalidae</taxon>
        <taxon>Danainae</taxon>
        <taxon>Danaini</taxon>
        <taxon>Danaina</taxon>
        <taxon>Danaus</taxon>
        <taxon>Danaus</taxon>
    </lineage>
</organism>
<feature type="chain" id="PRO_5012329501" evidence="3">
    <location>
        <begin position="17"/>
        <end position="221"/>
    </location>
</feature>
<dbReference type="Pfam" id="PF00061">
    <property type="entry name" value="Lipocalin"/>
    <property type="match status" value="1"/>
</dbReference>
<dbReference type="GO" id="GO:0005737">
    <property type="term" value="C:cytoplasm"/>
    <property type="evidence" value="ECO:0007669"/>
    <property type="project" value="TreeGrafter"/>
</dbReference>
<dbReference type="InterPro" id="IPR003057">
    <property type="entry name" value="Invtbrt_color"/>
</dbReference>
<dbReference type="PANTHER" id="PTHR10612:SF34">
    <property type="entry name" value="APOLIPOPROTEIN D"/>
    <property type="match status" value="1"/>
</dbReference>
<keyword evidence="1" id="KW-1015">Disulfide bond</keyword>
<protein>
    <submittedName>
        <fullName evidence="5">Biliverdin binding protein-1</fullName>
    </submittedName>
</protein>
<dbReference type="KEGG" id="dpl:KGM_204052"/>
<dbReference type="EMBL" id="AGBW02008230">
    <property type="protein sequence ID" value="OWR53979.1"/>
    <property type="molecule type" value="Genomic_DNA"/>
</dbReference>
<feature type="domain" description="Lipocalin/cytosolic fatty-acid binding" evidence="4">
    <location>
        <begin position="49"/>
        <end position="183"/>
    </location>
</feature>
<evidence type="ECO:0000256" key="2">
    <source>
        <dbReference type="RuleBase" id="RU003695"/>
    </source>
</evidence>
<gene>
    <name evidence="5" type="ORF">KGM_204052</name>
</gene>
<dbReference type="SUPFAM" id="SSF50814">
    <property type="entry name" value="Lipocalins"/>
    <property type="match status" value="1"/>
</dbReference>
<keyword evidence="6" id="KW-1185">Reference proteome</keyword>
<dbReference type="GO" id="GO:0031409">
    <property type="term" value="F:pigment binding"/>
    <property type="evidence" value="ECO:0007669"/>
    <property type="project" value="InterPro"/>
</dbReference>
<accession>A0A212FJU3</accession>
<dbReference type="PANTHER" id="PTHR10612">
    <property type="entry name" value="APOLIPOPROTEIN D"/>
    <property type="match status" value="1"/>
</dbReference>
<dbReference type="PRINTS" id="PR01273">
    <property type="entry name" value="INVTBRTCOLOR"/>
</dbReference>
<evidence type="ECO:0000256" key="1">
    <source>
        <dbReference type="ARBA" id="ARBA00023157"/>
    </source>
</evidence>
<name>A0A212FJU3_DANPL</name>
<keyword evidence="3" id="KW-0732">Signal</keyword>
<dbReference type="AlphaFoldDB" id="A0A212FJU3"/>
<dbReference type="eggNOG" id="KOG4824">
    <property type="taxonomic scope" value="Eukaryota"/>
</dbReference>
<dbReference type="GO" id="GO:0006629">
    <property type="term" value="P:lipid metabolic process"/>
    <property type="evidence" value="ECO:0007669"/>
    <property type="project" value="TreeGrafter"/>
</dbReference>
<dbReference type="Proteomes" id="UP000007151">
    <property type="component" value="Unassembled WGS sequence"/>
</dbReference>
<dbReference type="InParanoid" id="A0A212FJU3"/>
<evidence type="ECO:0000259" key="4">
    <source>
        <dbReference type="Pfam" id="PF00061"/>
    </source>
</evidence>
<dbReference type="GO" id="GO:0000302">
    <property type="term" value="P:response to reactive oxygen species"/>
    <property type="evidence" value="ECO:0007669"/>
    <property type="project" value="TreeGrafter"/>
</dbReference>
<dbReference type="InterPro" id="IPR022272">
    <property type="entry name" value="Lipocalin_CS"/>
</dbReference>
<comment type="similarity">
    <text evidence="2">Belongs to the calycin superfamily. Lipocalin family.</text>
</comment>
<comment type="caution">
    <text evidence="5">The sequence shown here is derived from an EMBL/GenBank/DDBJ whole genome shotgun (WGS) entry which is preliminary data.</text>
</comment>
<dbReference type="InterPro" id="IPR012674">
    <property type="entry name" value="Calycin"/>
</dbReference>
<dbReference type="InterPro" id="IPR000566">
    <property type="entry name" value="Lipocln_cytosolic_FA-bd_dom"/>
</dbReference>
<dbReference type="PROSITE" id="PS00213">
    <property type="entry name" value="LIPOCALIN"/>
    <property type="match status" value="1"/>
</dbReference>
<evidence type="ECO:0000256" key="3">
    <source>
        <dbReference type="SAM" id="SignalP"/>
    </source>
</evidence>
<evidence type="ECO:0000313" key="6">
    <source>
        <dbReference type="Proteomes" id="UP000007151"/>
    </source>
</evidence>
<evidence type="ECO:0000313" key="5">
    <source>
        <dbReference type="EMBL" id="OWR53979.1"/>
    </source>
</evidence>
<proteinExistence type="inferred from homology"/>
<reference evidence="5 6" key="1">
    <citation type="journal article" date="2011" name="Cell">
        <title>The monarch butterfly genome yields insights into long-distance migration.</title>
        <authorList>
            <person name="Zhan S."/>
            <person name="Merlin C."/>
            <person name="Boore J.L."/>
            <person name="Reppert S.M."/>
        </authorList>
    </citation>
    <scope>NUCLEOTIDE SEQUENCE [LARGE SCALE GENOMIC DNA]</scope>
    <source>
        <strain evidence="5">F-2</strain>
    </source>
</reference>
<sequence>MWTIFCFCFYVTYVLGAEFTLPGECPTVKIQENLDYTKASIDKQKSKFSGVWYNVASYASDGRSIYDCASLSFQEDNLGYTLRETYVDIDQGNRTQKSYFARVDPTFDAGTKAQFIVSHEDGDKVLQFPFFILSTDYSGYAIAYTCKTLKKKQRTHYVFTWVLSRKKEKLQDETLKNVENVLAKYSELAEHRQSFVLKDFSESSCAYSNKYETDFFTSNFW</sequence>
<dbReference type="Gene3D" id="2.40.128.20">
    <property type="match status" value="1"/>
</dbReference>